<dbReference type="AlphaFoldDB" id="A0A1M4ZFK2"/>
<organism evidence="1 2">
    <name type="scientific">Vibrio gazogenes DSM 21264 = NBRC 103151</name>
    <dbReference type="NCBI Taxonomy" id="1123492"/>
    <lineage>
        <taxon>Bacteria</taxon>
        <taxon>Pseudomonadati</taxon>
        <taxon>Pseudomonadota</taxon>
        <taxon>Gammaproteobacteria</taxon>
        <taxon>Vibrionales</taxon>
        <taxon>Vibrionaceae</taxon>
        <taxon>Vibrio</taxon>
    </lineage>
</organism>
<evidence type="ECO:0000313" key="1">
    <source>
        <dbReference type="EMBL" id="SHF16738.1"/>
    </source>
</evidence>
<gene>
    <name evidence="1" type="ORF">SAMN02745781_01592</name>
</gene>
<sequence length="44" mass="5013">MRLYDVRCSDYTTIFLSIAPLYSQKQLIYLMLAISLGLNGVTLN</sequence>
<name>A0A1M4ZFK2_VIBGA</name>
<keyword evidence="2" id="KW-1185">Reference proteome</keyword>
<evidence type="ECO:0000313" key="2">
    <source>
        <dbReference type="Proteomes" id="UP000184159"/>
    </source>
</evidence>
<protein>
    <submittedName>
        <fullName evidence="1">Uncharacterized protein</fullName>
    </submittedName>
</protein>
<proteinExistence type="predicted"/>
<accession>A0A1M4ZFK2</accession>
<dbReference type="EMBL" id="FQUH01000006">
    <property type="protein sequence ID" value="SHF16738.1"/>
    <property type="molecule type" value="Genomic_DNA"/>
</dbReference>
<reference evidence="2" key="1">
    <citation type="submission" date="2016-11" db="EMBL/GenBank/DDBJ databases">
        <authorList>
            <person name="Varghese N."/>
            <person name="Submissions S."/>
        </authorList>
    </citation>
    <scope>NUCLEOTIDE SEQUENCE [LARGE SCALE GENOMIC DNA]</scope>
    <source>
        <strain evidence="2">DSM 21264</strain>
    </source>
</reference>
<dbReference type="Proteomes" id="UP000184159">
    <property type="component" value="Unassembled WGS sequence"/>
</dbReference>